<sequence>MRGTDLNQRRNSASPGRKMSMLKRRLYSDERDHVLAALQASEIAPPELCQKAVDRCVLLRRTPMVGEIRGLGGGVAYAALKTRASAITLGSKVYIRREFFGDDGEIPLNLVAHEVAHVVQFSRDGMLKFLYKYLRDYMAGLLRGLGDSAAYRAIPYEVEARRVADALRMSPA</sequence>
<dbReference type="InterPro" id="IPR025295">
    <property type="entry name" value="eCIS_core_dom"/>
</dbReference>
<evidence type="ECO:0000313" key="3">
    <source>
        <dbReference type="Proteomes" id="UP000249799"/>
    </source>
</evidence>
<dbReference type="Proteomes" id="UP000249799">
    <property type="component" value="Chromosome"/>
</dbReference>
<keyword evidence="3" id="KW-1185">Reference proteome</keyword>
<dbReference type="KEGG" id="bsed:DN745_03090"/>
<reference evidence="2 3" key="1">
    <citation type="submission" date="2018-06" db="EMBL/GenBank/DDBJ databases">
        <title>Lujinxingia sediminis gen. nov. sp. nov., a new facultative anaerobic member of the class Deltaproteobacteria, and proposal of Lujinxingaceae fam. nov.</title>
        <authorList>
            <person name="Guo L.-Y."/>
            <person name="Li C.-M."/>
            <person name="Wang S."/>
            <person name="Du Z.-J."/>
        </authorList>
    </citation>
    <scope>NUCLEOTIDE SEQUENCE [LARGE SCALE GENOMIC DNA]</scope>
    <source>
        <strain evidence="2 3">FA350</strain>
    </source>
</reference>
<evidence type="ECO:0000259" key="1">
    <source>
        <dbReference type="Pfam" id="PF13699"/>
    </source>
</evidence>
<name>A0A2Z4FHB3_9DELT</name>
<dbReference type="OrthoDB" id="5507286at2"/>
<protein>
    <recommendedName>
        <fullName evidence="1">eCIS core domain-containing protein</fullName>
    </recommendedName>
</protein>
<accession>A0A2Z4FHB3</accession>
<dbReference type="EMBL" id="CP030032">
    <property type="protein sequence ID" value="AWV88382.1"/>
    <property type="molecule type" value="Genomic_DNA"/>
</dbReference>
<organism evidence="2 3">
    <name type="scientific">Bradymonas sediminis</name>
    <dbReference type="NCBI Taxonomy" id="1548548"/>
    <lineage>
        <taxon>Bacteria</taxon>
        <taxon>Deltaproteobacteria</taxon>
        <taxon>Bradymonadales</taxon>
        <taxon>Bradymonadaceae</taxon>
        <taxon>Bradymonas</taxon>
    </lineage>
</organism>
<dbReference type="AlphaFoldDB" id="A0A2Z4FHB3"/>
<gene>
    <name evidence="2" type="ORF">DN745_03090</name>
</gene>
<dbReference type="Pfam" id="PF13699">
    <property type="entry name" value="eCIS_core"/>
    <property type="match status" value="1"/>
</dbReference>
<evidence type="ECO:0000313" key="2">
    <source>
        <dbReference type="EMBL" id="AWV88382.1"/>
    </source>
</evidence>
<proteinExistence type="predicted"/>
<feature type="domain" description="eCIS core" evidence="1">
    <location>
        <begin position="77"/>
        <end position="122"/>
    </location>
</feature>